<evidence type="ECO:0000256" key="1">
    <source>
        <dbReference type="ARBA" id="ARBA00004123"/>
    </source>
</evidence>
<dbReference type="GO" id="GO:0000978">
    <property type="term" value="F:RNA polymerase II cis-regulatory region sequence-specific DNA binding"/>
    <property type="evidence" value="ECO:0007669"/>
    <property type="project" value="TreeGrafter"/>
</dbReference>
<evidence type="ECO:0000313" key="13">
    <source>
        <dbReference type="EMBL" id="NXF42412.1"/>
    </source>
</evidence>
<dbReference type="AlphaFoldDB" id="A0A7K8TLS3"/>
<keyword evidence="9" id="KW-0804">Transcription</keyword>
<sequence>CFAQHSNLLKYKKTHSGDRPFRCGECGLAFVRSSSLVRHQHMHTGEWPYRCGECGK</sequence>
<evidence type="ECO:0000256" key="9">
    <source>
        <dbReference type="ARBA" id="ARBA00023163"/>
    </source>
</evidence>
<keyword evidence="14" id="KW-1185">Reference proteome</keyword>
<name>A0A7K8TLS3_9AVES</name>
<dbReference type="GO" id="GO:0008270">
    <property type="term" value="F:zinc ion binding"/>
    <property type="evidence" value="ECO:0007669"/>
    <property type="project" value="UniProtKB-KW"/>
</dbReference>
<keyword evidence="4" id="KW-0677">Repeat</keyword>
<dbReference type="PANTHER" id="PTHR23226">
    <property type="entry name" value="ZINC FINGER AND SCAN DOMAIN-CONTAINING"/>
    <property type="match status" value="1"/>
</dbReference>
<organism evidence="13 14">
    <name type="scientific">Nyctibius bracteatus</name>
    <name type="common">Rufous potoo</name>
    <dbReference type="NCBI Taxonomy" id="48426"/>
    <lineage>
        <taxon>Eukaryota</taxon>
        <taxon>Metazoa</taxon>
        <taxon>Chordata</taxon>
        <taxon>Craniata</taxon>
        <taxon>Vertebrata</taxon>
        <taxon>Euteleostomi</taxon>
        <taxon>Archelosauria</taxon>
        <taxon>Archosauria</taxon>
        <taxon>Dinosauria</taxon>
        <taxon>Saurischia</taxon>
        <taxon>Theropoda</taxon>
        <taxon>Coelurosauria</taxon>
        <taxon>Aves</taxon>
        <taxon>Neognathae</taxon>
        <taxon>Neoaves</taxon>
        <taxon>Strisores</taxon>
        <taxon>Caprimulgiformes</taxon>
        <taxon>Nyctibiidae</taxon>
        <taxon>Nyctibius</taxon>
    </lineage>
</organism>
<evidence type="ECO:0000256" key="4">
    <source>
        <dbReference type="ARBA" id="ARBA00022737"/>
    </source>
</evidence>
<keyword evidence="6" id="KW-0862">Zinc</keyword>
<keyword evidence="3" id="KW-0479">Metal-binding</keyword>
<evidence type="ECO:0000256" key="10">
    <source>
        <dbReference type="ARBA" id="ARBA00023242"/>
    </source>
</evidence>
<comment type="subcellular location">
    <subcellularLocation>
        <location evidence="1">Nucleus</location>
    </subcellularLocation>
</comment>
<dbReference type="FunFam" id="3.30.160.60:FF:000185">
    <property type="entry name" value="zinc finger protein 319"/>
    <property type="match status" value="1"/>
</dbReference>
<protein>
    <submittedName>
        <fullName evidence="13">ZN629 protein</fullName>
    </submittedName>
</protein>
<dbReference type="Gene3D" id="3.30.160.60">
    <property type="entry name" value="Classic Zinc Finger"/>
    <property type="match status" value="1"/>
</dbReference>
<dbReference type="PROSITE" id="PS50157">
    <property type="entry name" value="ZINC_FINGER_C2H2_2"/>
    <property type="match status" value="1"/>
</dbReference>
<feature type="non-terminal residue" evidence="13">
    <location>
        <position position="56"/>
    </location>
</feature>
<evidence type="ECO:0000256" key="5">
    <source>
        <dbReference type="ARBA" id="ARBA00022771"/>
    </source>
</evidence>
<dbReference type="GO" id="GO:0000981">
    <property type="term" value="F:DNA-binding transcription factor activity, RNA polymerase II-specific"/>
    <property type="evidence" value="ECO:0007669"/>
    <property type="project" value="TreeGrafter"/>
</dbReference>
<evidence type="ECO:0000256" key="6">
    <source>
        <dbReference type="ARBA" id="ARBA00022833"/>
    </source>
</evidence>
<gene>
    <name evidence="13" type="primary">Znf629_3</name>
    <name evidence="13" type="ORF">NYCBRA_R13764</name>
</gene>
<keyword evidence="7" id="KW-0805">Transcription regulation</keyword>
<evidence type="ECO:0000313" key="14">
    <source>
        <dbReference type="Proteomes" id="UP000538472"/>
    </source>
</evidence>
<keyword evidence="10" id="KW-0539">Nucleus</keyword>
<dbReference type="SUPFAM" id="SSF57667">
    <property type="entry name" value="beta-beta-alpha zinc fingers"/>
    <property type="match status" value="1"/>
</dbReference>
<dbReference type="GO" id="GO:0005634">
    <property type="term" value="C:nucleus"/>
    <property type="evidence" value="ECO:0007669"/>
    <property type="project" value="UniProtKB-SubCell"/>
</dbReference>
<evidence type="ECO:0000256" key="11">
    <source>
        <dbReference type="PROSITE-ProRule" id="PRU00042"/>
    </source>
</evidence>
<feature type="non-terminal residue" evidence="13">
    <location>
        <position position="1"/>
    </location>
</feature>
<proteinExistence type="inferred from homology"/>
<dbReference type="InterPro" id="IPR013087">
    <property type="entry name" value="Znf_C2H2_type"/>
</dbReference>
<evidence type="ECO:0000256" key="7">
    <source>
        <dbReference type="ARBA" id="ARBA00023015"/>
    </source>
</evidence>
<evidence type="ECO:0000256" key="2">
    <source>
        <dbReference type="ARBA" id="ARBA00006991"/>
    </source>
</evidence>
<evidence type="ECO:0000259" key="12">
    <source>
        <dbReference type="PROSITE" id="PS50157"/>
    </source>
</evidence>
<keyword evidence="5 11" id="KW-0863">Zinc-finger</keyword>
<dbReference type="PROSITE" id="PS00028">
    <property type="entry name" value="ZINC_FINGER_C2H2_1"/>
    <property type="match status" value="1"/>
</dbReference>
<evidence type="ECO:0000256" key="8">
    <source>
        <dbReference type="ARBA" id="ARBA00023125"/>
    </source>
</evidence>
<keyword evidence="8" id="KW-0238">DNA-binding</keyword>
<dbReference type="Proteomes" id="UP000538472">
    <property type="component" value="Unassembled WGS sequence"/>
</dbReference>
<dbReference type="PANTHER" id="PTHR23226:SF416">
    <property type="entry name" value="FI01424P"/>
    <property type="match status" value="1"/>
</dbReference>
<feature type="domain" description="C2H2-type" evidence="12">
    <location>
        <begin position="21"/>
        <end position="48"/>
    </location>
</feature>
<dbReference type="EMBL" id="VWZB01011361">
    <property type="protein sequence ID" value="NXF42412.1"/>
    <property type="molecule type" value="Genomic_DNA"/>
</dbReference>
<dbReference type="Pfam" id="PF00096">
    <property type="entry name" value="zf-C2H2"/>
    <property type="match status" value="1"/>
</dbReference>
<evidence type="ECO:0000256" key="3">
    <source>
        <dbReference type="ARBA" id="ARBA00022723"/>
    </source>
</evidence>
<comment type="caution">
    <text evidence="13">The sequence shown here is derived from an EMBL/GenBank/DDBJ whole genome shotgun (WGS) entry which is preliminary data.</text>
</comment>
<dbReference type="InterPro" id="IPR036236">
    <property type="entry name" value="Znf_C2H2_sf"/>
</dbReference>
<reference evidence="13 14" key="1">
    <citation type="submission" date="2019-09" db="EMBL/GenBank/DDBJ databases">
        <title>Bird 10,000 Genomes (B10K) Project - Family phase.</title>
        <authorList>
            <person name="Zhang G."/>
        </authorList>
    </citation>
    <scope>NUCLEOTIDE SEQUENCE [LARGE SCALE GENOMIC DNA]</scope>
    <source>
        <strain evidence="13">B10K-CU-031-10</strain>
        <tissue evidence="13">Muscle</tissue>
    </source>
</reference>
<comment type="similarity">
    <text evidence="2">Belongs to the krueppel C2H2-type zinc-finger protein family.</text>
</comment>
<accession>A0A7K8TLS3</accession>